<dbReference type="FunFam" id="3.40.50.720:FF:000084">
    <property type="entry name" value="Short-chain dehydrogenase reductase"/>
    <property type="match status" value="1"/>
</dbReference>
<sequence length="295" mass="31361">MNSPFKPEALEGKVAIVTGGGSGICFGITKELLLHGCTAAIICGRRESFLQNAAKELTAISNRTCLYKVCDVRDPSACKAVVEYAMSQFGRVDMLINGAAGNFLAEAKSLTPKGFKTVMDIDTQGTFNMCHAVFPAMSNGGRGGSIINISMTLHYGATWYQAHASAAKSAIDSLTRTLALEWGCYKIRVNGIAPGPIENTPGTTKLAPGLNADDVAEMMTEGIPLGRLGKAFDIGMAAVFLGSEAGDYITGDILVVDGGEWLYKPPMVPKEMVAELSRKVEAKSRAQRPKMVSKL</sequence>
<dbReference type="CDD" id="cd05369">
    <property type="entry name" value="TER_DECR_SDR_a"/>
    <property type="match status" value="1"/>
</dbReference>
<keyword evidence="1" id="KW-0521">NADP</keyword>
<dbReference type="PANTHER" id="PTHR43296:SF2">
    <property type="entry name" value="PEROXISOMAL 2,4-DIENOYL-COA REDUCTASE [(3E)-ENOYL-COA-PRODUCING]"/>
    <property type="match status" value="1"/>
</dbReference>
<accession>A0A7S2KZL5</accession>
<organism evidence="6">
    <name type="scientific">Skeletonema marinoi</name>
    <dbReference type="NCBI Taxonomy" id="267567"/>
    <lineage>
        <taxon>Eukaryota</taxon>
        <taxon>Sar</taxon>
        <taxon>Stramenopiles</taxon>
        <taxon>Ochrophyta</taxon>
        <taxon>Bacillariophyta</taxon>
        <taxon>Coscinodiscophyceae</taxon>
        <taxon>Thalassiosirophycidae</taxon>
        <taxon>Thalassiosirales</taxon>
        <taxon>Skeletonemataceae</taxon>
        <taxon>Skeletonema</taxon>
        <taxon>Skeletonema marinoi-dohrnii complex</taxon>
    </lineage>
</organism>
<protein>
    <recommendedName>
        <fullName evidence="3">2,4-dienoyl-CoA reductase [(3E)-enoyl-CoA-producing]</fullName>
        <ecNumber evidence="3">1.3.1.124</ecNumber>
    </recommendedName>
</protein>
<evidence type="ECO:0000256" key="4">
    <source>
        <dbReference type="ARBA" id="ARBA00048009"/>
    </source>
</evidence>
<keyword evidence="2" id="KW-0560">Oxidoreductase</keyword>
<dbReference type="SUPFAM" id="SSF51735">
    <property type="entry name" value="NAD(P)-binding Rossmann-fold domains"/>
    <property type="match status" value="1"/>
</dbReference>
<gene>
    <name evidence="6" type="ORF">SMAR0320_LOCUS7107</name>
</gene>
<name>A0A7S2KZL5_9STRA</name>
<dbReference type="PRINTS" id="PR00081">
    <property type="entry name" value="GDHRDH"/>
</dbReference>
<dbReference type="PANTHER" id="PTHR43296">
    <property type="entry name" value="PEROXISOMAL 2,4-DIENOYL-COA REDUCTASE"/>
    <property type="match status" value="1"/>
</dbReference>
<dbReference type="EMBL" id="HBGZ01009955">
    <property type="protein sequence ID" value="CAD9591411.1"/>
    <property type="molecule type" value="Transcribed_RNA"/>
</dbReference>
<dbReference type="InterPro" id="IPR045017">
    <property type="entry name" value="DECR2-like"/>
</dbReference>
<dbReference type="Pfam" id="PF13561">
    <property type="entry name" value="adh_short_C2"/>
    <property type="match status" value="1"/>
</dbReference>
<evidence type="ECO:0000256" key="1">
    <source>
        <dbReference type="ARBA" id="ARBA00022857"/>
    </source>
</evidence>
<comment type="catalytic activity">
    <reaction evidence="5">
        <text>a (2E,4Z)-dienoyl-CoA + NADPH + H(+) = a 4,5-saturated-(3E)-enoyl-CoA + NADP(+)</text>
        <dbReference type="Rhea" id="RHEA:61892"/>
        <dbReference type="ChEBI" id="CHEBI:15378"/>
        <dbReference type="ChEBI" id="CHEBI:57783"/>
        <dbReference type="ChEBI" id="CHEBI:58349"/>
        <dbReference type="ChEBI" id="CHEBI:85099"/>
        <dbReference type="ChEBI" id="CHEBI:85493"/>
        <dbReference type="EC" id="1.3.1.124"/>
    </reaction>
</comment>
<dbReference type="InterPro" id="IPR002347">
    <property type="entry name" value="SDR_fam"/>
</dbReference>
<evidence type="ECO:0000256" key="5">
    <source>
        <dbReference type="ARBA" id="ARBA00048340"/>
    </source>
</evidence>
<dbReference type="GO" id="GO:0009062">
    <property type="term" value="P:fatty acid catabolic process"/>
    <property type="evidence" value="ECO:0007669"/>
    <property type="project" value="InterPro"/>
</dbReference>
<comment type="catalytic activity">
    <reaction evidence="4">
        <text>a (2E,4E)-dienoyl-CoA + NADPH + H(+) = a 4,5-saturated-(3E)-enoyl-CoA + NADP(+)</text>
        <dbReference type="Rhea" id="RHEA:45912"/>
        <dbReference type="ChEBI" id="CHEBI:15378"/>
        <dbReference type="ChEBI" id="CHEBI:57783"/>
        <dbReference type="ChEBI" id="CHEBI:58349"/>
        <dbReference type="ChEBI" id="CHEBI:85101"/>
        <dbReference type="ChEBI" id="CHEBI:85493"/>
        <dbReference type="EC" id="1.3.1.124"/>
    </reaction>
</comment>
<dbReference type="Gene3D" id="3.40.50.720">
    <property type="entry name" value="NAD(P)-binding Rossmann-like Domain"/>
    <property type="match status" value="1"/>
</dbReference>
<dbReference type="EC" id="1.3.1.124" evidence="3"/>
<dbReference type="InterPro" id="IPR036291">
    <property type="entry name" value="NAD(P)-bd_dom_sf"/>
</dbReference>
<evidence type="ECO:0000256" key="3">
    <source>
        <dbReference type="ARBA" id="ARBA00026117"/>
    </source>
</evidence>
<dbReference type="GO" id="GO:0005777">
    <property type="term" value="C:peroxisome"/>
    <property type="evidence" value="ECO:0007669"/>
    <property type="project" value="TreeGrafter"/>
</dbReference>
<reference evidence="6" key="1">
    <citation type="submission" date="2021-01" db="EMBL/GenBank/DDBJ databases">
        <authorList>
            <person name="Corre E."/>
            <person name="Pelletier E."/>
            <person name="Niang G."/>
            <person name="Scheremetjew M."/>
            <person name="Finn R."/>
            <person name="Kale V."/>
            <person name="Holt S."/>
            <person name="Cochrane G."/>
            <person name="Meng A."/>
            <person name="Brown T."/>
            <person name="Cohen L."/>
        </authorList>
    </citation>
    <scope>NUCLEOTIDE SEQUENCE</scope>
    <source>
        <strain evidence="6">SM1012Den-03</strain>
    </source>
</reference>
<dbReference type="PRINTS" id="PR00080">
    <property type="entry name" value="SDRFAMILY"/>
</dbReference>
<evidence type="ECO:0000313" key="6">
    <source>
        <dbReference type="EMBL" id="CAD9591411.1"/>
    </source>
</evidence>
<evidence type="ECO:0000256" key="2">
    <source>
        <dbReference type="ARBA" id="ARBA00023002"/>
    </source>
</evidence>
<proteinExistence type="predicted"/>
<dbReference type="AlphaFoldDB" id="A0A7S2KZL5"/>
<dbReference type="GO" id="GO:0008670">
    <property type="term" value="F:2,4-dienoyl-CoA reductase (NADPH) activity"/>
    <property type="evidence" value="ECO:0007669"/>
    <property type="project" value="InterPro"/>
</dbReference>